<dbReference type="GO" id="GO:0003746">
    <property type="term" value="F:translation elongation factor activity"/>
    <property type="evidence" value="ECO:0007669"/>
    <property type="project" value="UniProtKB-KW"/>
</dbReference>
<dbReference type="InterPro" id="IPR014721">
    <property type="entry name" value="Ribsml_uS5_D2-typ_fold_subgr"/>
</dbReference>
<dbReference type="InterPro" id="IPR027417">
    <property type="entry name" value="P-loop_NTPase"/>
</dbReference>
<dbReference type="Pfam" id="PF00009">
    <property type="entry name" value="GTP_EFTU"/>
    <property type="match status" value="1"/>
</dbReference>
<dbReference type="InterPro" id="IPR031157">
    <property type="entry name" value="G_TR_CS"/>
</dbReference>
<evidence type="ECO:0000256" key="1">
    <source>
        <dbReference type="ARBA" id="ARBA00004496"/>
    </source>
</evidence>
<dbReference type="GO" id="GO:0005829">
    <property type="term" value="C:cytosol"/>
    <property type="evidence" value="ECO:0007669"/>
    <property type="project" value="TreeGrafter"/>
</dbReference>
<keyword evidence="3" id="KW-0547">Nucleotide-binding</keyword>
<evidence type="ECO:0000256" key="4">
    <source>
        <dbReference type="ARBA" id="ARBA00022768"/>
    </source>
</evidence>
<evidence type="ECO:0000256" key="5">
    <source>
        <dbReference type="ARBA" id="ARBA00022917"/>
    </source>
</evidence>
<keyword evidence="8" id="KW-1185">Reference proteome</keyword>
<dbReference type="SUPFAM" id="SSF54980">
    <property type="entry name" value="EF-G C-terminal domain-like"/>
    <property type="match status" value="2"/>
</dbReference>
<dbReference type="FunFam" id="3.30.230.10:FF:000112">
    <property type="entry name" value="Eukaryotic translation elongation factor 2"/>
    <property type="match status" value="1"/>
</dbReference>
<comment type="subcellular location">
    <subcellularLocation>
        <location evidence="1">Cytoplasm</location>
    </subcellularLocation>
</comment>
<dbReference type="InterPro" id="IPR005225">
    <property type="entry name" value="Small_GTP-bd"/>
</dbReference>
<dbReference type="Pfam" id="PF14492">
    <property type="entry name" value="EFG_III"/>
    <property type="match status" value="1"/>
</dbReference>
<evidence type="ECO:0000256" key="2">
    <source>
        <dbReference type="ARBA" id="ARBA00022490"/>
    </source>
</evidence>
<dbReference type="InterPro" id="IPR009000">
    <property type="entry name" value="Transl_B-barrel_sf"/>
</dbReference>
<dbReference type="FunFam" id="3.40.50.300:FF:000058">
    <property type="entry name" value="Translation elongation factor 2"/>
    <property type="match status" value="1"/>
</dbReference>
<proteinExistence type="predicted"/>
<dbReference type="PRINTS" id="PR00315">
    <property type="entry name" value="ELONGATNFCT"/>
</dbReference>
<dbReference type="FunFam" id="2.40.30.10:FF:000010">
    <property type="entry name" value="Translation elongation factor 2"/>
    <property type="match status" value="1"/>
</dbReference>
<accession>A0A8B8AM42</accession>
<dbReference type="SMART" id="SM00889">
    <property type="entry name" value="EFG_IV"/>
    <property type="match status" value="1"/>
</dbReference>
<dbReference type="GO" id="GO:0043022">
    <property type="term" value="F:ribosome binding"/>
    <property type="evidence" value="ECO:0007669"/>
    <property type="project" value="TreeGrafter"/>
</dbReference>
<dbReference type="PROSITE" id="PS00301">
    <property type="entry name" value="G_TR_1"/>
    <property type="match status" value="1"/>
</dbReference>
<dbReference type="InterPro" id="IPR000795">
    <property type="entry name" value="T_Tr_GTP-bd_dom"/>
</dbReference>
<dbReference type="PROSITE" id="PS51722">
    <property type="entry name" value="G_TR_2"/>
    <property type="match status" value="1"/>
</dbReference>
<dbReference type="InterPro" id="IPR005517">
    <property type="entry name" value="Transl_elong_EFG/EF2_IV"/>
</dbReference>
<feature type="domain" description="Tr-type G" evidence="7">
    <location>
        <begin position="17"/>
        <end position="347"/>
    </location>
</feature>
<sequence>MVKYTEEQVRRVMSRPKQIRNISVIAHVDHGKTTLTDSLLSRAGVISAEQAGDKCAMDTRKDEQLKGITIKSTAISLFYEVDTNMLPKAHAHQEGEETREYLVNLIDCPGHVDFSSEVTAALRVTDGALVVVDSISGVCVQTETVLRQALAERIRPVLMINKLDRCIFETQLEPEELYCKLRSTIEHVNAILSTYSENDSSLSDVTLDPSLGNVAFGSGLHRWGFTLRKFAKLYAAKLGTDEEKFMKKLWGNHYYHPEARKWNRSGGEGYVRGFNKFILEPLFKMLKATKSMEKAEIFKLTEKLGLQLTSEEKALEGKAFMRNIMMKWLPVGEAMLEMIILHLPSPCVAQKYRTETLYEGPNDDEAAIAMKECNPNGPLMVYISKMIPSTDKGRFLAFGRVFSGTLSSGLKVRVMGPQYEPGKSHDLFHKNNPRVVVMMGSKVSSVGDVPCGNVVAIGGIDKFLVKSGTVTTFEKAHNMKVMKFSVSPVVRVAVDVVHANDLPKLVEGLQRLAKSDPMVQCTYESGQHIVAGAGELHLEICLKDLEEEHACVPIKKSDPVVSYRETVSQKSSQVCLSKSGNKHCRVYMTAEPMPSGLAEEFDSGKIPEMKDVKERGRFLADEFGMDSHQSRKIWCFGPGSSGPNMLIDVTKSCQYLHEVKDTVVAGFQWATEEGVLCEESMRGVQFNLEDLTAHQDPAHRKGAQMIPATRRCLFASFLTASPRILEPVYQVDIEVPPSVMGGVFNVLSKRRGHVIEEQQKQGSPMYSIKAHLPVNEAFGFAEELRGQTGGQAFPQCIFDHWQLLPGDPLEQTSLAGTVVSDIRQRKGLNRAIPTLDNFLDKL</sequence>
<dbReference type="PANTHER" id="PTHR42908:SF10">
    <property type="entry name" value="EUKARYOTIC TRANSLATION ELONGATION FACTOR 2"/>
    <property type="match status" value="1"/>
</dbReference>
<dbReference type="PANTHER" id="PTHR42908">
    <property type="entry name" value="TRANSLATION ELONGATION FACTOR-RELATED"/>
    <property type="match status" value="1"/>
</dbReference>
<dbReference type="SUPFAM" id="SSF54211">
    <property type="entry name" value="Ribosomal protein S5 domain 2-like"/>
    <property type="match status" value="1"/>
</dbReference>
<keyword evidence="6" id="KW-0342">GTP-binding</keyword>
<dbReference type="CDD" id="cd01681">
    <property type="entry name" value="aeEF2_snRNP_like_IV"/>
    <property type="match status" value="1"/>
</dbReference>
<evidence type="ECO:0000259" key="7">
    <source>
        <dbReference type="PROSITE" id="PS51722"/>
    </source>
</evidence>
<dbReference type="OrthoDB" id="364892at2759"/>
<evidence type="ECO:0000256" key="6">
    <source>
        <dbReference type="ARBA" id="ARBA00023134"/>
    </source>
</evidence>
<dbReference type="GO" id="GO:1990904">
    <property type="term" value="C:ribonucleoprotein complex"/>
    <property type="evidence" value="ECO:0007669"/>
    <property type="project" value="TreeGrafter"/>
</dbReference>
<evidence type="ECO:0000256" key="3">
    <source>
        <dbReference type="ARBA" id="ARBA00022741"/>
    </source>
</evidence>
<dbReference type="GO" id="GO:0005525">
    <property type="term" value="F:GTP binding"/>
    <property type="evidence" value="ECO:0007669"/>
    <property type="project" value="UniProtKB-KW"/>
</dbReference>
<dbReference type="Pfam" id="PF22042">
    <property type="entry name" value="EF-G_D2"/>
    <property type="match status" value="1"/>
</dbReference>
<evidence type="ECO:0000313" key="9">
    <source>
        <dbReference type="RefSeq" id="XP_022292607.1"/>
    </source>
</evidence>
<dbReference type="FunFam" id="3.30.70.240:FF:000003">
    <property type="entry name" value="Translation elongation factor 2"/>
    <property type="match status" value="1"/>
</dbReference>
<dbReference type="FunFam" id="3.30.70.870:FF:000002">
    <property type="entry name" value="Translation elongation factor 2"/>
    <property type="match status" value="1"/>
</dbReference>
<dbReference type="Pfam" id="PF00679">
    <property type="entry name" value="EFG_C"/>
    <property type="match status" value="1"/>
</dbReference>
<dbReference type="InterPro" id="IPR053905">
    <property type="entry name" value="EF-G-like_DII"/>
</dbReference>
<keyword evidence="4" id="KW-0251">Elongation factor</keyword>
<dbReference type="CDD" id="cd16261">
    <property type="entry name" value="EF2_snRNP_III"/>
    <property type="match status" value="1"/>
</dbReference>
<dbReference type="GeneID" id="111103556"/>
<dbReference type="Gene3D" id="2.40.30.10">
    <property type="entry name" value="Translation factors"/>
    <property type="match status" value="1"/>
</dbReference>
<dbReference type="SUPFAM" id="SSF50447">
    <property type="entry name" value="Translation proteins"/>
    <property type="match status" value="1"/>
</dbReference>
<dbReference type="Gene3D" id="3.40.50.300">
    <property type="entry name" value="P-loop containing nucleotide triphosphate hydrolases"/>
    <property type="match status" value="1"/>
</dbReference>
<dbReference type="SUPFAM" id="SSF52540">
    <property type="entry name" value="P-loop containing nucleoside triphosphate hydrolases"/>
    <property type="match status" value="1"/>
</dbReference>
<dbReference type="InterPro" id="IPR020568">
    <property type="entry name" value="Ribosomal_Su5_D2-typ_SF"/>
</dbReference>
<dbReference type="InterPro" id="IPR035647">
    <property type="entry name" value="EFG_III/V"/>
</dbReference>
<dbReference type="Gene3D" id="3.30.70.870">
    <property type="entry name" value="Elongation Factor G (Translational Gtpase), domain 3"/>
    <property type="match status" value="1"/>
</dbReference>
<evidence type="ECO:0000313" key="8">
    <source>
        <dbReference type="Proteomes" id="UP000694844"/>
    </source>
</evidence>
<protein>
    <submittedName>
        <fullName evidence="9">Elongation factor 2-like</fullName>
    </submittedName>
</protein>
<organism evidence="8 9">
    <name type="scientific">Crassostrea virginica</name>
    <name type="common">Eastern oyster</name>
    <dbReference type="NCBI Taxonomy" id="6565"/>
    <lineage>
        <taxon>Eukaryota</taxon>
        <taxon>Metazoa</taxon>
        <taxon>Spiralia</taxon>
        <taxon>Lophotrochozoa</taxon>
        <taxon>Mollusca</taxon>
        <taxon>Bivalvia</taxon>
        <taxon>Autobranchia</taxon>
        <taxon>Pteriomorphia</taxon>
        <taxon>Ostreida</taxon>
        <taxon>Ostreoidea</taxon>
        <taxon>Ostreidae</taxon>
        <taxon>Crassostrea</taxon>
    </lineage>
</organism>
<dbReference type="Pfam" id="PF03764">
    <property type="entry name" value="EFG_IV"/>
    <property type="match status" value="1"/>
</dbReference>
<dbReference type="Gene3D" id="3.30.70.240">
    <property type="match status" value="1"/>
</dbReference>
<dbReference type="Gene3D" id="3.30.230.10">
    <property type="match status" value="1"/>
</dbReference>
<dbReference type="CDD" id="cd16268">
    <property type="entry name" value="EF2_II"/>
    <property type="match status" value="1"/>
</dbReference>
<dbReference type="AlphaFoldDB" id="A0A8B8AM42"/>
<keyword evidence="2" id="KW-0963">Cytoplasm</keyword>
<reference evidence="9" key="1">
    <citation type="submission" date="2025-08" db="UniProtKB">
        <authorList>
            <consortium name="RefSeq"/>
        </authorList>
    </citation>
    <scope>IDENTIFICATION</scope>
    <source>
        <tissue evidence="9">Whole sample</tissue>
    </source>
</reference>
<dbReference type="InterPro" id="IPR000640">
    <property type="entry name" value="EFG_V-like"/>
</dbReference>
<keyword evidence="5" id="KW-0648">Protein biosynthesis</keyword>
<dbReference type="SMART" id="SM00838">
    <property type="entry name" value="EFG_C"/>
    <property type="match status" value="1"/>
</dbReference>
<dbReference type="NCBIfam" id="TIGR00231">
    <property type="entry name" value="small_GTP"/>
    <property type="match status" value="1"/>
</dbReference>
<dbReference type="InterPro" id="IPR041095">
    <property type="entry name" value="EFG_II"/>
</dbReference>
<dbReference type="CDD" id="cd04096">
    <property type="entry name" value="eEF2_snRNP_like_C"/>
    <property type="match status" value="1"/>
</dbReference>
<name>A0A8B8AM42_CRAVI</name>
<dbReference type="RefSeq" id="XP_022292607.1">
    <property type="nucleotide sequence ID" value="XM_022436899.1"/>
</dbReference>
<dbReference type="GO" id="GO:0003924">
    <property type="term" value="F:GTPase activity"/>
    <property type="evidence" value="ECO:0007669"/>
    <property type="project" value="InterPro"/>
</dbReference>
<dbReference type="CDD" id="cd01885">
    <property type="entry name" value="EF2"/>
    <property type="match status" value="1"/>
</dbReference>
<gene>
    <name evidence="9" type="primary">LOC111103556</name>
</gene>
<dbReference type="Proteomes" id="UP000694844">
    <property type="component" value="Chromosome 7"/>
</dbReference>
<dbReference type="KEGG" id="cvn:111103556"/>